<reference evidence="1" key="1">
    <citation type="submission" date="2021-01" db="EMBL/GenBank/DDBJ databases">
        <title>Whole genome shotgun sequence of Virgisporangium aliadipatigenens NBRC 105644.</title>
        <authorList>
            <person name="Komaki H."/>
            <person name="Tamura T."/>
        </authorList>
    </citation>
    <scope>NUCLEOTIDE SEQUENCE</scope>
    <source>
        <strain evidence="1">NBRC 105644</strain>
    </source>
</reference>
<gene>
    <name evidence="1" type="ORF">Val02_60400</name>
</gene>
<accession>A0A8J3YP66</accession>
<proteinExistence type="predicted"/>
<evidence type="ECO:0000313" key="1">
    <source>
        <dbReference type="EMBL" id="GIJ49154.1"/>
    </source>
</evidence>
<keyword evidence="2" id="KW-1185">Reference proteome</keyword>
<protein>
    <submittedName>
        <fullName evidence="1">Uncharacterized protein</fullName>
    </submittedName>
</protein>
<organism evidence="1 2">
    <name type="scientific">Virgisporangium aliadipatigenens</name>
    <dbReference type="NCBI Taxonomy" id="741659"/>
    <lineage>
        <taxon>Bacteria</taxon>
        <taxon>Bacillati</taxon>
        <taxon>Actinomycetota</taxon>
        <taxon>Actinomycetes</taxon>
        <taxon>Micromonosporales</taxon>
        <taxon>Micromonosporaceae</taxon>
        <taxon>Virgisporangium</taxon>
    </lineage>
</organism>
<name>A0A8J3YP66_9ACTN</name>
<dbReference type="Proteomes" id="UP000619260">
    <property type="component" value="Unassembled WGS sequence"/>
</dbReference>
<dbReference type="EMBL" id="BOPF01000025">
    <property type="protein sequence ID" value="GIJ49154.1"/>
    <property type="molecule type" value="Genomic_DNA"/>
</dbReference>
<sequence length="200" mass="20275">MVRRAWLPCAIVGFVAVMTVGPGTGLFASPPHPPPDDPCALVAADLLARLVPGARVDERVVRTGRYTTFAVCAFRSGEGAPAVGLLWLRVERHGDRGGQDPGQHAQDGFARGKRAELAGGVPVSDLRGLGDSAYVAGPSPAGGTVSSSGGGPGSSPVEVTVRVLRGDLTLAVRYQAAPSEPVLVAGGAVAAARAALERVP</sequence>
<evidence type="ECO:0000313" key="2">
    <source>
        <dbReference type="Proteomes" id="UP000619260"/>
    </source>
</evidence>
<dbReference type="AlphaFoldDB" id="A0A8J3YP66"/>
<comment type="caution">
    <text evidence="1">The sequence shown here is derived from an EMBL/GenBank/DDBJ whole genome shotgun (WGS) entry which is preliminary data.</text>
</comment>